<accession>A0A382QNE1</accession>
<organism evidence="1">
    <name type="scientific">marine metagenome</name>
    <dbReference type="NCBI Taxonomy" id="408172"/>
    <lineage>
        <taxon>unclassified sequences</taxon>
        <taxon>metagenomes</taxon>
        <taxon>ecological metagenomes</taxon>
    </lineage>
</organism>
<gene>
    <name evidence="1" type="ORF">METZ01_LOCUS339321</name>
</gene>
<proteinExistence type="predicted"/>
<dbReference type="EMBL" id="UINC01115436">
    <property type="protein sequence ID" value="SVC86467.1"/>
    <property type="molecule type" value="Genomic_DNA"/>
</dbReference>
<protein>
    <submittedName>
        <fullName evidence="1">Uncharacterized protein</fullName>
    </submittedName>
</protein>
<sequence>MSRITKLLSFAVLFSFGLATEKNEETTVDKTAVVEENKSESVTVDQETTPINIEKINKIRLTRAKLDSRHAHRVLHKIKTSDKNSELLENKDIKQADIVRKIKESISASFQTVQVKNINGERVIDLPNANETN</sequence>
<dbReference type="AlphaFoldDB" id="A0A382QNE1"/>
<evidence type="ECO:0000313" key="1">
    <source>
        <dbReference type="EMBL" id="SVC86467.1"/>
    </source>
</evidence>
<reference evidence="1" key="1">
    <citation type="submission" date="2018-05" db="EMBL/GenBank/DDBJ databases">
        <authorList>
            <person name="Lanie J.A."/>
            <person name="Ng W.-L."/>
            <person name="Kazmierczak K.M."/>
            <person name="Andrzejewski T.M."/>
            <person name="Davidsen T.M."/>
            <person name="Wayne K.J."/>
            <person name="Tettelin H."/>
            <person name="Glass J.I."/>
            <person name="Rusch D."/>
            <person name="Podicherti R."/>
            <person name="Tsui H.-C.T."/>
            <person name="Winkler M.E."/>
        </authorList>
    </citation>
    <scope>NUCLEOTIDE SEQUENCE</scope>
</reference>
<name>A0A382QNE1_9ZZZZ</name>